<reference evidence="6" key="1">
    <citation type="submission" date="2019-11" db="EMBL/GenBank/DDBJ databases">
        <authorList>
            <person name="Li J."/>
        </authorList>
    </citation>
    <scope>NUCLEOTIDE SEQUENCE</scope>
    <source>
        <strain evidence="6">B6B</strain>
    </source>
</reference>
<dbReference type="InterPro" id="IPR036264">
    <property type="entry name" value="Bact_exopeptidase_dim_dom"/>
</dbReference>
<evidence type="ECO:0000256" key="2">
    <source>
        <dbReference type="ARBA" id="ARBA00022801"/>
    </source>
</evidence>
<dbReference type="AlphaFoldDB" id="A0A6A8DMU0"/>
<dbReference type="PIRSF" id="PIRSF001235">
    <property type="entry name" value="Amidase_carbamoylase"/>
    <property type="match status" value="1"/>
</dbReference>
<evidence type="ECO:0000256" key="4">
    <source>
        <dbReference type="PIRSR" id="PIRSR001235-2"/>
    </source>
</evidence>
<feature type="binding site" evidence="3">
    <location>
        <position position="196"/>
    </location>
    <ligand>
        <name>Zn(2+)</name>
        <dbReference type="ChEBI" id="CHEBI:29105"/>
        <label>1</label>
    </ligand>
</feature>
<dbReference type="PANTHER" id="PTHR32494:SF5">
    <property type="entry name" value="ALLANTOATE AMIDOHYDROLASE"/>
    <property type="match status" value="1"/>
</dbReference>
<dbReference type="SUPFAM" id="SSF55031">
    <property type="entry name" value="Bacterial exopeptidase dimerisation domain"/>
    <property type="match status" value="1"/>
</dbReference>
<name>A0A6A8DMU0_9BACI</name>
<dbReference type="Pfam" id="PF07687">
    <property type="entry name" value="M20_dimer"/>
    <property type="match status" value="1"/>
</dbReference>
<dbReference type="CDD" id="cd03884">
    <property type="entry name" value="M20_bAS"/>
    <property type="match status" value="1"/>
</dbReference>
<feature type="binding site" evidence="3">
    <location>
        <position position="388"/>
    </location>
    <ligand>
        <name>Zn(2+)</name>
        <dbReference type="ChEBI" id="CHEBI:29105"/>
        <label>2</label>
    </ligand>
</feature>
<dbReference type="RefSeq" id="WP_153737940.1">
    <property type="nucleotide sequence ID" value="NZ_WJNG01000015.1"/>
</dbReference>
<feature type="binding site" evidence="3">
    <location>
        <position position="98"/>
    </location>
    <ligand>
        <name>Zn(2+)</name>
        <dbReference type="ChEBI" id="CHEBI:29105"/>
        <label>2</label>
    </ligand>
</feature>
<dbReference type="InterPro" id="IPR010158">
    <property type="entry name" value="Amidase_Cbmase"/>
</dbReference>
<evidence type="ECO:0000313" key="7">
    <source>
        <dbReference type="Proteomes" id="UP000799092"/>
    </source>
</evidence>
<dbReference type="InterPro" id="IPR002933">
    <property type="entry name" value="Peptidase_M20"/>
</dbReference>
<dbReference type="GO" id="GO:0046872">
    <property type="term" value="F:metal ion binding"/>
    <property type="evidence" value="ECO:0007669"/>
    <property type="project" value="UniProtKB-KW"/>
</dbReference>
<feature type="binding site" evidence="3">
    <location>
        <position position="133"/>
    </location>
    <ligand>
        <name>Zn(2+)</name>
        <dbReference type="ChEBI" id="CHEBI:29105"/>
        <label>2</label>
    </ligand>
</feature>
<keyword evidence="3" id="KW-0862">Zinc</keyword>
<feature type="domain" description="Peptidase M20 dimerisation" evidence="5">
    <location>
        <begin position="218"/>
        <end position="318"/>
    </location>
</feature>
<proteinExistence type="inferred from homology"/>
<evidence type="ECO:0000256" key="3">
    <source>
        <dbReference type="PIRSR" id="PIRSR001235-1"/>
    </source>
</evidence>
<comment type="cofactor">
    <cofactor evidence="3">
        <name>Zn(2+)</name>
        <dbReference type="ChEBI" id="CHEBI:29105"/>
    </cofactor>
    <text evidence="3">Binds 2 Zn(2+) ions per subunit.</text>
</comment>
<feature type="binding site" evidence="4">
    <location>
        <position position="281"/>
    </location>
    <ligand>
        <name>allantoate</name>
        <dbReference type="ChEBI" id="CHEBI:17536"/>
    </ligand>
</feature>
<dbReference type="Pfam" id="PF01546">
    <property type="entry name" value="Peptidase_M20"/>
    <property type="match status" value="1"/>
</dbReference>
<feature type="binding site" evidence="3">
    <location>
        <position position="98"/>
    </location>
    <ligand>
        <name>Zn(2+)</name>
        <dbReference type="ChEBI" id="CHEBI:29105"/>
        <label>1</label>
    </ligand>
</feature>
<sequence length="415" mass="45776">MVIKSKPFETKTLDVESMVKWLASFGQSDGGGVNRLLYSSPWVEAQHALRKEMDDNGLDTYFDSVGNLFGRLTGTEKKSKTILTGSHIDSVTNGGVYDGVYGIIASLIAVERLYKKYGAPKKTIEVVSLCEEEGSRFPITFWGSGNITGIYSLTNALTVKDSDGISLLEAMKRAGFDPDTYQSPKRNDIDSFIEVHVEQGVVLDKNKESLGLVSHIVGQKRFTIQVVGESNHAGTTPMPYRKDAMSVTAQLISYITEKAKELDPDLVATVGKLTAKPNVPNVIAGEVLFTLDIRHHQEEVLNHYCKIIQSFFNDTAAKNGMTITMEQWMDAKPVTMDPELAELSKHVATEKGIAFKRLISGAGHDAQIFGTFCPTALLFVPSKNGISHSPKEYTNKQDLENGVEMLTEFLYKLAY</sequence>
<dbReference type="NCBIfam" id="NF006771">
    <property type="entry name" value="PRK09290.1-5"/>
    <property type="match status" value="1"/>
</dbReference>
<dbReference type="PANTHER" id="PTHR32494">
    <property type="entry name" value="ALLANTOATE DEIMINASE-RELATED"/>
    <property type="match status" value="1"/>
</dbReference>
<organism evidence="6 7">
    <name type="scientific">Aquibacillus halophilus</name>
    <dbReference type="NCBI Taxonomy" id="930132"/>
    <lineage>
        <taxon>Bacteria</taxon>
        <taxon>Bacillati</taxon>
        <taxon>Bacillota</taxon>
        <taxon>Bacilli</taxon>
        <taxon>Bacillales</taxon>
        <taxon>Bacillaceae</taxon>
        <taxon>Aquibacillus</taxon>
    </lineage>
</organism>
<feature type="binding site" evidence="4">
    <location>
        <position position="221"/>
    </location>
    <ligand>
        <name>allantoate</name>
        <dbReference type="ChEBI" id="CHEBI:17536"/>
    </ligand>
</feature>
<keyword evidence="3" id="KW-0479">Metal-binding</keyword>
<evidence type="ECO:0000313" key="6">
    <source>
        <dbReference type="EMBL" id="MRH44337.1"/>
    </source>
</evidence>
<protein>
    <submittedName>
        <fullName evidence="6">Allantoate deiminase</fullName>
        <ecNumber evidence="6">3.5.3.9</ecNumber>
    </submittedName>
</protein>
<comment type="caution">
    <text evidence="6">The sequence shown here is derived from an EMBL/GenBank/DDBJ whole genome shotgun (WGS) entry which is preliminary data.</text>
</comment>
<dbReference type="InterPro" id="IPR011650">
    <property type="entry name" value="Peptidase_M20_dimer"/>
</dbReference>
<evidence type="ECO:0000259" key="5">
    <source>
        <dbReference type="Pfam" id="PF07687"/>
    </source>
</evidence>
<dbReference type="Proteomes" id="UP000799092">
    <property type="component" value="Unassembled WGS sequence"/>
</dbReference>
<dbReference type="Gene3D" id="3.40.630.10">
    <property type="entry name" value="Zn peptidases"/>
    <property type="match status" value="1"/>
</dbReference>
<dbReference type="EMBL" id="WJNG01000015">
    <property type="protein sequence ID" value="MRH44337.1"/>
    <property type="molecule type" value="Genomic_DNA"/>
</dbReference>
<keyword evidence="2 6" id="KW-0378">Hydrolase</keyword>
<dbReference type="Gene3D" id="3.30.70.360">
    <property type="match status" value="1"/>
</dbReference>
<comment type="similarity">
    <text evidence="1">Belongs to the peptidase M20 family.</text>
</comment>
<feature type="binding site" evidence="3">
    <location>
        <position position="87"/>
    </location>
    <ligand>
        <name>Zn(2+)</name>
        <dbReference type="ChEBI" id="CHEBI:29105"/>
        <label>1</label>
    </ligand>
</feature>
<dbReference type="SUPFAM" id="SSF53187">
    <property type="entry name" value="Zn-dependent exopeptidases"/>
    <property type="match status" value="1"/>
</dbReference>
<accession>A0A6A8DMU0</accession>
<dbReference type="GO" id="GO:0047652">
    <property type="term" value="F:allantoate deiminase activity"/>
    <property type="evidence" value="ECO:0007669"/>
    <property type="project" value="UniProtKB-EC"/>
</dbReference>
<evidence type="ECO:0000256" key="1">
    <source>
        <dbReference type="ARBA" id="ARBA00006153"/>
    </source>
</evidence>
<gene>
    <name evidence="6" type="primary">allC</name>
    <name evidence="6" type="ORF">GH741_16970</name>
</gene>
<dbReference type="NCBIfam" id="TIGR01879">
    <property type="entry name" value="hydantase"/>
    <property type="match status" value="1"/>
</dbReference>
<dbReference type="EC" id="3.5.3.9" evidence="6"/>
<dbReference type="OrthoDB" id="9808195at2"/>
<dbReference type="NCBIfam" id="NF006768">
    <property type="entry name" value="PRK09290.1-1"/>
    <property type="match status" value="1"/>
</dbReference>
<keyword evidence="7" id="KW-1185">Reference proteome</keyword>
<feature type="binding site" evidence="4">
    <location>
        <position position="294"/>
    </location>
    <ligand>
        <name>allantoate</name>
        <dbReference type="ChEBI" id="CHEBI:17536"/>
    </ligand>
</feature>